<evidence type="ECO:0000313" key="2">
    <source>
        <dbReference type="Proteomes" id="UP000613075"/>
    </source>
</evidence>
<comment type="caution">
    <text evidence="1">The sequence shown here is derived from an EMBL/GenBank/DDBJ whole genome shotgun (WGS) entry which is preliminary data.</text>
</comment>
<dbReference type="EMBL" id="JADDUM010000143">
    <property type="protein sequence ID" value="MBE8592684.1"/>
    <property type="molecule type" value="Genomic_DNA"/>
</dbReference>
<gene>
    <name evidence="1" type="ORF">IQK56_18115</name>
</gene>
<evidence type="ECO:0000313" key="1">
    <source>
        <dbReference type="EMBL" id="MBE8592684.1"/>
    </source>
</evidence>
<organism evidence="1 2">
    <name type="scientific">Pseudomonas cyclaminis</name>
    <dbReference type="NCBI Taxonomy" id="2781239"/>
    <lineage>
        <taxon>Bacteria</taxon>
        <taxon>Pseudomonadati</taxon>
        <taxon>Pseudomonadota</taxon>
        <taxon>Gammaproteobacteria</taxon>
        <taxon>Pseudomonadales</taxon>
        <taxon>Pseudomonadaceae</taxon>
        <taxon>Pseudomonas</taxon>
    </lineage>
</organism>
<name>A0ABR9SWL2_9PSED</name>
<accession>A0ABR9SWL2</accession>
<sequence>MALSVSSAYLPPASTSLAPSDQKLVPQPLTDVAKDALANAAPAAIYHPSEDTSTTAKPLEVVDTWVGRSESPEYPRYAGLFRAAHSTLKASFQAFQATLSTTAPDLASKKYGFTVEADGSLKVLNTAGQLNSSDTQRLTDLLNKSLGLKTAAVTYRDAAIDMTDASSPWSGSAMGYYSLTQENFANTIDLAPLFKDKHSMVPAEFRDAEFVTQLAYKGERATEATEAAMLARRAAQRFSTQA</sequence>
<dbReference type="Proteomes" id="UP000613075">
    <property type="component" value="Unassembled WGS sequence"/>
</dbReference>
<reference evidence="1 2" key="1">
    <citation type="submission" date="2020-10" db="EMBL/GenBank/DDBJ databases">
        <title>The draft genomes of Cyclamen pathogen Pseudomonas sp.</title>
        <authorList>
            <person name="Fujikawa T."/>
            <person name="Sawada H."/>
        </authorList>
    </citation>
    <scope>NUCLEOTIDE SEQUENCE [LARGE SCALE GENOMIC DNA]</scope>
    <source>
        <strain evidence="1 2">MAFF 301449</strain>
    </source>
</reference>
<dbReference type="RefSeq" id="WP_150760315.1">
    <property type="nucleotide sequence ID" value="NZ_JADDUM010000143.1"/>
</dbReference>
<protein>
    <submittedName>
        <fullName evidence="1">Uncharacterized protein</fullName>
    </submittedName>
</protein>
<keyword evidence="2" id="KW-1185">Reference proteome</keyword>
<proteinExistence type="predicted"/>